<evidence type="ECO:0000313" key="2">
    <source>
        <dbReference type="Proteomes" id="UP000049127"/>
    </source>
</evidence>
<organism evidence="1 2">
    <name type="scientific">Paraclostridium sordellii</name>
    <name type="common">Clostridium sordellii</name>
    <dbReference type="NCBI Taxonomy" id="1505"/>
    <lineage>
        <taxon>Bacteria</taxon>
        <taxon>Bacillati</taxon>
        <taxon>Bacillota</taxon>
        <taxon>Clostridia</taxon>
        <taxon>Peptostreptococcales</taxon>
        <taxon>Peptostreptococcaceae</taxon>
        <taxon>Paraclostridium</taxon>
    </lineage>
</organism>
<dbReference type="EMBL" id="CEKZ01000003">
    <property type="protein sequence ID" value="CEQ03507.1"/>
    <property type="molecule type" value="Genomic_DNA"/>
</dbReference>
<sequence>MSKAKYHHLVPQVYMKEWSYSGKSVYTFDKLDGNKVDSKNIENFGGIMQYHSIKAGMPCCNDEDLIKIFKPLKGLKVIYDGETLNTLRDYNNLYHHIDNWEVFDHDENKISNKKFNEIKQHLKNYKVIDIENLWDIKYETKWNFHLDIIKQRVRDFEKEVDGFYKGFLMKWIVGLNWRGFKSNKELDVVFESVDESIGLKYIEIPKQERILKKCNNASEEIKHNILLKKFYEFLNNDGIIYNIAKKYIKNYTIKFLVSECDIPFITSDNPSFSCIWKDHMYYFMPVTPNILINIVEDKENNNKYRIHKIKDNEEVKELNKIIYDNAQQYIISNLPSIDNLI</sequence>
<dbReference type="InterPro" id="IPR025332">
    <property type="entry name" value="DUF4238"/>
</dbReference>
<gene>
    <name evidence="1" type="ORF">R28058_12401</name>
</gene>
<proteinExistence type="predicted"/>
<name>A0A0C7RAG5_PARSO</name>
<dbReference type="Proteomes" id="UP000049127">
    <property type="component" value="Unassembled WGS sequence"/>
</dbReference>
<dbReference type="RefSeq" id="WP_055341818.1">
    <property type="nucleotide sequence ID" value="NZ_CEKZ01000003.1"/>
</dbReference>
<evidence type="ECO:0008006" key="3">
    <source>
        <dbReference type="Google" id="ProtNLM"/>
    </source>
</evidence>
<protein>
    <recommendedName>
        <fullName evidence="3">DUF4238 domain-containing protein</fullName>
    </recommendedName>
</protein>
<evidence type="ECO:0000313" key="1">
    <source>
        <dbReference type="EMBL" id="CEQ03507.1"/>
    </source>
</evidence>
<reference evidence="1 2" key="1">
    <citation type="submission" date="2015-01" db="EMBL/GenBank/DDBJ databases">
        <authorList>
            <person name="Aslett A.Martin."/>
            <person name="De Silva Nishadi"/>
        </authorList>
    </citation>
    <scope>NUCLEOTIDE SEQUENCE [LARGE SCALE GENOMIC DNA]</scope>
    <source>
        <strain evidence="1 2">R28058</strain>
    </source>
</reference>
<dbReference type="AlphaFoldDB" id="A0A0C7RAG5"/>
<dbReference type="Pfam" id="PF14022">
    <property type="entry name" value="DUF4238"/>
    <property type="match status" value="1"/>
</dbReference>
<accession>A0A0C7RAG5</accession>